<reference evidence="7 8" key="1">
    <citation type="submission" date="2018-04" db="EMBL/GenBank/DDBJ databases">
        <authorList>
            <person name="Zhang X."/>
            <person name="Yuan J."/>
            <person name="Li F."/>
            <person name="Xiang J."/>
        </authorList>
    </citation>
    <scope>NUCLEOTIDE SEQUENCE [LARGE SCALE GENOMIC DNA]</scope>
    <source>
        <tissue evidence="7">Muscle</tissue>
    </source>
</reference>
<keyword evidence="4" id="KW-0653">Protein transport</keyword>
<feature type="domain" description="Clathrin/coatomer adaptor adaptin-like N-terminal" evidence="6">
    <location>
        <begin position="22"/>
        <end position="381"/>
    </location>
</feature>
<evidence type="ECO:0000256" key="2">
    <source>
        <dbReference type="ARBA" id="ARBA00006613"/>
    </source>
</evidence>
<comment type="subcellular location">
    <subcellularLocation>
        <location evidence="1">Endomembrane system</location>
    </subcellularLocation>
</comment>
<sequence length="567" mass="61601">MASVLPEKRKMLTKMVSKEPMATSDVVELMASHDTLVKKITCYHVADQCSQNADLALLTANLLLKDTSDANPTVRSASISALAALPGIEESSVRAITTALSDQAAMVRRAGAVACMRLHSHAPQVVLECGLVNALYEGIRDSDPIVITNCILALDTILNNEGGIVVNKNIAHYLLGRVMQFSDCNAVYVLTLLLRYTPKNEEEIFAMLNALDEILTSKTPAVLIASVKLFLHLTKDHQHLKKDMLELIHAPVCKILSRNIPETSFLMVEFLQTLGDIREVFGSHYKYFLVRSKDPGYLKTQKLKVLPLVSTDSNVCQLIEEVKPFCSDYQSFREAISCLGKLALMNSAAYKMCLSTLEALLDVPTERVVVAALECLLTIISPDLVMENVTPAMNSKVEVLEGAVAKSEPQGEDINQLTEKAKQKLKIGPLRELPDLPKELITAVTRAISRSTVQEAAPTLVLHALGTLAAYIDTSHDIVESISPLSLAAASTHADLVTCAARVFLARPAQMQLILSAILTRALKTPGPPASRAALVYGALMEGPENAAYLLRAFTKCSCPSSEEQTA</sequence>
<accession>A0A423U9P7</accession>
<dbReference type="GO" id="GO:0030117">
    <property type="term" value="C:membrane coat"/>
    <property type="evidence" value="ECO:0007669"/>
    <property type="project" value="InterPro"/>
</dbReference>
<keyword evidence="5" id="KW-0472">Membrane</keyword>
<dbReference type="InterPro" id="IPR011989">
    <property type="entry name" value="ARM-like"/>
</dbReference>
<evidence type="ECO:0000256" key="1">
    <source>
        <dbReference type="ARBA" id="ARBA00004308"/>
    </source>
</evidence>
<dbReference type="InterPro" id="IPR016024">
    <property type="entry name" value="ARM-type_fold"/>
</dbReference>
<dbReference type="PANTHER" id="PTHR11134">
    <property type="entry name" value="ADAPTOR COMPLEX SUBUNIT BETA FAMILY MEMBER"/>
    <property type="match status" value="1"/>
</dbReference>
<evidence type="ECO:0000313" key="8">
    <source>
        <dbReference type="Proteomes" id="UP000283509"/>
    </source>
</evidence>
<name>A0A423U9P7_PENVA</name>
<evidence type="ECO:0000259" key="6">
    <source>
        <dbReference type="Pfam" id="PF01602"/>
    </source>
</evidence>
<evidence type="ECO:0000256" key="3">
    <source>
        <dbReference type="ARBA" id="ARBA00022448"/>
    </source>
</evidence>
<dbReference type="GO" id="GO:0006886">
    <property type="term" value="P:intracellular protein transport"/>
    <property type="evidence" value="ECO:0007669"/>
    <property type="project" value="InterPro"/>
</dbReference>
<dbReference type="InterPro" id="IPR002553">
    <property type="entry name" value="Clathrin/coatomer_adapt-like_N"/>
</dbReference>
<keyword evidence="3" id="KW-0813">Transport</keyword>
<evidence type="ECO:0000256" key="5">
    <source>
        <dbReference type="ARBA" id="ARBA00023136"/>
    </source>
</evidence>
<dbReference type="InterPro" id="IPR026739">
    <property type="entry name" value="AP_beta"/>
</dbReference>
<dbReference type="EMBL" id="QCYY01000280">
    <property type="protein sequence ID" value="ROT85434.1"/>
    <property type="molecule type" value="Genomic_DNA"/>
</dbReference>
<protein>
    <recommendedName>
        <fullName evidence="6">Clathrin/coatomer adaptor adaptin-like N-terminal domain-containing protein</fullName>
    </recommendedName>
</protein>
<proteinExistence type="inferred from homology"/>
<evidence type="ECO:0000313" key="7">
    <source>
        <dbReference type="EMBL" id="ROT85434.1"/>
    </source>
</evidence>
<dbReference type="STRING" id="6689.A0A423U9P7"/>
<comment type="caution">
    <text evidence="7">The sequence shown here is derived from an EMBL/GenBank/DDBJ whole genome shotgun (WGS) entry which is preliminary data.</text>
</comment>
<dbReference type="SUPFAM" id="SSF48371">
    <property type="entry name" value="ARM repeat"/>
    <property type="match status" value="1"/>
</dbReference>
<evidence type="ECO:0000256" key="4">
    <source>
        <dbReference type="ARBA" id="ARBA00022927"/>
    </source>
</evidence>
<comment type="similarity">
    <text evidence="2">Belongs to the adaptor complexes large subunit family.</text>
</comment>
<keyword evidence="8" id="KW-1185">Reference proteome</keyword>
<dbReference type="GO" id="GO:0012505">
    <property type="term" value="C:endomembrane system"/>
    <property type="evidence" value="ECO:0007669"/>
    <property type="project" value="UniProtKB-SubCell"/>
</dbReference>
<dbReference type="AlphaFoldDB" id="A0A423U9P7"/>
<reference evidence="7 8" key="2">
    <citation type="submission" date="2019-01" db="EMBL/GenBank/DDBJ databases">
        <title>The decoding of complex shrimp genome reveals the adaptation for benthos swimmer, frequently molting mechanism and breeding impact on genome.</title>
        <authorList>
            <person name="Sun Y."/>
            <person name="Gao Y."/>
            <person name="Yu Y."/>
        </authorList>
    </citation>
    <scope>NUCLEOTIDE SEQUENCE [LARGE SCALE GENOMIC DNA]</scope>
    <source>
        <tissue evidence="7">Muscle</tissue>
    </source>
</reference>
<dbReference type="Pfam" id="PF01602">
    <property type="entry name" value="Adaptin_N"/>
    <property type="match status" value="1"/>
</dbReference>
<dbReference type="Proteomes" id="UP000283509">
    <property type="component" value="Unassembled WGS sequence"/>
</dbReference>
<organism evidence="7 8">
    <name type="scientific">Penaeus vannamei</name>
    <name type="common">Whiteleg shrimp</name>
    <name type="synonym">Litopenaeus vannamei</name>
    <dbReference type="NCBI Taxonomy" id="6689"/>
    <lineage>
        <taxon>Eukaryota</taxon>
        <taxon>Metazoa</taxon>
        <taxon>Ecdysozoa</taxon>
        <taxon>Arthropoda</taxon>
        <taxon>Crustacea</taxon>
        <taxon>Multicrustacea</taxon>
        <taxon>Malacostraca</taxon>
        <taxon>Eumalacostraca</taxon>
        <taxon>Eucarida</taxon>
        <taxon>Decapoda</taxon>
        <taxon>Dendrobranchiata</taxon>
        <taxon>Penaeoidea</taxon>
        <taxon>Penaeidae</taxon>
        <taxon>Penaeus</taxon>
    </lineage>
</organism>
<dbReference type="OrthoDB" id="10254310at2759"/>
<gene>
    <name evidence="7" type="ORF">C7M84_014330</name>
</gene>
<dbReference type="Gene3D" id="1.25.10.10">
    <property type="entry name" value="Leucine-rich Repeat Variant"/>
    <property type="match status" value="1"/>
</dbReference>
<dbReference type="GO" id="GO:0016192">
    <property type="term" value="P:vesicle-mediated transport"/>
    <property type="evidence" value="ECO:0007669"/>
    <property type="project" value="InterPro"/>
</dbReference>